<dbReference type="Proteomes" id="UP000287224">
    <property type="component" value="Unassembled WGS sequence"/>
</dbReference>
<feature type="transmembrane region" description="Helical" evidence="6">
    <location>
        <begin position="336"/>
        <end position="359"/>
    </location>
</feature>
<keyword evidence="6" id="KW-0592">Phosphate transport</keyword>
<feature type="transmembrane region" description="Helical" evidence="6">
    <location>
        <begin position="38"/>
        <end position="60"/>
    </location>
</feature>
<dbReference type="AlphaFoldDB" id="A0A401ZLR5"/>
<dbReference type="InterPro" id="IPR001204">
    <property type="entry name" value="Phos_transporter"/>
</dbReference>
<evidence type="ECO:0000256" key="2">
    <source>
        <dbReference type="ARBA" id="ARBA00022448"/>
    </source>
</evidence>
<dbReference type="Pfam" id="PF01384">
    <property type="entry name" value="PHO4"/>
    <property type="match status" value="1"/>
</dbReference>
<keyword evidence="4 6" id="KW-1133">Transmembrane helix</keyword>
<dbReference type="GO" id="GO:0016020">
    <property type="term" value="C:membrane"/>
    <property type="evidence" value="ECO:0007669"/>
    <property type="project" value="UniProtKB-SubCell"/>
</dbReference>
<dbReference type="GO" id="GO:0035435">
    <property type="term" value="P:phosphate ion transmembrane transport"/>
    <property type="evidence" value="ECO:0007669"/>
    <property type="project" value="TreeGrafter"/>
</dbReference>
<evidence type="ECO:0000256" key="4">
    <source>
        <dbReference type="ARBA" id="ARBA00022989"/>
    </source>
</evidence>
<evidence type="ECO:0000256" key="3">
    <source>
        <dbReference type="ARBA" id="ARBA00022692"/>
    </source>
</evidence>
<comment type="similarity">
    <text evidence="6">Belongs to the inorganic phosphate transporter (PiT) (TC 2.A.20) family.</text>
</comment>
<evidence type="ECO:0000313" key="8">
    <source>
        <dbReference type="Proteomes" id="UP000287224"/>
    </source>
</evidence>
<sequence length="366" mass="39125">MIMTILLILVAVGFAWNLGVHYTGAVMGMPYAARSISLWPALILIGILTILGATFASHGVEATVGQQIIDSHLVTVPDALVIVLAAGALTLLYNYWKIPTSTIQILVFCVVGVGLAGNIPIAWQTIGKLAIVWVCAPVAAFGLGFLFTRLLDLIIPTELARAQTQALAQEDAQALRHHSWFARAFPGVALPQEVFPLKKAPVSQATLFALRWLPFLLVCVGMAASFVLGANDVSNATGVFILTHLFSFLLAGFIGGVAMAVGTLTWGRRILNTVAFDVVKMDLTMASAAQGVQALVVLIAVTLGLFTSMNQALIGAMAGTGFARGRETVQRKQMLAILRGWLIGPLSGLMLAVVLEWLVRFMLHLR</sequence>
<proteinExistence type="inferred from homology"/>
<feature type="transmembrane region" description="Helical" evidence="6">
    <location>
        <begin position="72"/>
        <end position="96"/>
    </location>
</feature>
<feature type="transmembrane region" description="Helical" evidence="6">
    <location>
        <begin position="102"/>
        <end position="123"/>
    </location>
</feature>
<organism evidence="7 8">
    <name type="scientific">Dictyobacter aurantiacus</name>
    <dbReference type="NCBI Taxonomy" id="1936993"/>
    <lineage>
        <taxon>Bacteria</taxon>
        <taxon>Bacillati</taxon>
        <taxon>Chloroflexota</taxon>
        <taxon>Ktedonobacteria</taxon>
        <taxon>Ktedonobacterales</taxon>
        <taxon>Dictyobacteraceae</taxon>
        <taxon>Dictyobacter</taxon>
    </lineage>
</organism>
<feature type="transmembrane region" description="Helical" evidence="6">
    <location>
        <begin position="287"/>
        <end position="307"/>
    </location>
</feature>
<comment type="caution">
    <text evidence="7">The sequence shown here is derived from an EMBL/GenBank/DDBJ whole genome shotgun (WGS) entry which is preliminary data.</text>
</comment>
<dbReference type="PANTHER" id="PTHR11101:SF80">
    <property type="entry name" value="PHOSPHATE TRANSPORTER"/>
    <property type="match status" value="1"/>
</dbReference>
<accession>A0A401ZLR5</accession>
<reference evidence="8" key="1">
    <citation type="submission" date="2018-12" db="EMBL/GenBank/DDBJ databases">
        <title>Tengunoibacter tsumagoiensis gen. nov., sp. nov., Dictyobacter kobayashii sp. nov., D. alpinus sp. nov., and D. joshuensis sp. nov. and description of Dictyobacteraceae fam. nov. within the order Ktedonobacterales isolated from Tengu-no-mugimeshi.</title>
        <authorList>
            <person name="Wang C.M."/>
            <person name="Zheng Y."/>
            <person name="Sakai Y."/>
            <person name="Toyoda A."/>
            <person name="Minakuchi Y."/>
            <person name="Abe K."/>
            <person name="Yokota A."/>
            <person name="Yabe S."/>
        </authorList>
    </citation>
    <scope>NUCLEOTIDE SEQUENCE [LARGE SCALE GENOMIC DNA]</scope>
    <source>
        <strain evidence="8">S-27</strain>
    </source>
</reference>
<keyword evidence="3 6" id="KW-0812">Transmembrane</keyword>
<evidence type="ECO:0000256" key="6">
    <source>
        <dbReference type="RuleBase" id="RU363058"/>
    </source>
</evidence>
<evidence type="ECO:0000256" key="5">
    <source>
        <dbReference type="ARBA" id="ARBA00023136"/>
    </source>
</evidence>
<dbReference type="GO" id="GO:0005315">
    <property type="term" value="F:phosphate transmembrane transporter activity"/>
    <property type="evidence" value="ECO:0007669"/>
    <property type="project" value="InterPro"/>
</dbReference>
<comment type="subcellular location">
    <subcellularLocation>
        <location evidence="1 6">Membrane</location>
        <topology evidence="1 6">Multi-pass membrane protein</topology>
    </subcellularLocation>
</comment>
<feature type="transmembrane region" description="Helical" evidence="6">
    <location>
        <begin position="130"/>
        <end position="151"/>
    </location>
</feature>
<keyword evidence="5 6" id="KW-0472">Membrane</keyword>
<keyword evidence="8" id="KW-1185">Reference proteome</keyword>
<feature type="transmembrane region" description="Helical" evidence="6">
    <location>
        <begin position="245"/>
        <end position="267"/>
    </location>
</feature>
<gene>
    <name evidence="7" type="ORF">KDAU_50450</name>
</gene>
<keyword evidence="2 6" id="KW-0813">Transport</keyword>
<dbReference type="PANTHER" id="PTHR11101">
    <property type="entry name" value="PHOSPHATE TRANSPORTER"/>
    <property type="match status" value="1"/>
</dbReference>
<feature type="transmembrane region" description="Helical" evidence="6">
    <location>
        <begin position="212"/>
        <end position="233"/>
    </location>
</feature>
<protein>
    <recommendedName>
        <fullName evidence="6">Phosphate transporter</fullName>
    </recommendedName>
</protein>
<dbReference type="RefSeq" id="WP_218030977.1">
    <property type="nucleotide sequence ID" value="NZ_BIFQ01000001.1"/>
</dbReference>
<evidence type="ECO:0000256" key="1">
    <source>
        <dbReference type="ARBA" id="ARBA00004141"/>
    </source>
</evidence>
<evidence type="ECO:0000313" key="7">
    <source>
        <dbReference type="EMBL" id="GCE07716.1"/>
    </source>
</evidence>
<name>A0A401ZLR5_9CHLR</name>
<dbReference type="EMBL" id="BIFQ01000001">
    <property type="protein sequence ID" value="GCE07716.1"/>
    <property type="molecule type" value="Genomic_DNA"/>
</dbReference>